<dbReference type="GO" id="GO:0008813">
    <property type="term" value="F:chorismate lyase activity"/>
    <property type="evidence" value="ECO:0007669"/>
    <property type="project" value="UniProtKB-UniRule"/>
</dbReference>
<keyword evidence="2 4" id="KW-0831">Ubiquinone biosynthesis</keyword>
<comment type="pathway">
    <text evidence="4">Cofactor biosynthesis; ubiquinone biosynthesis.</text>
</comment>
<dbReference type="Pfam" id="PF04345">
    <property type="entry name" value="Chor_lyase"/>
    <property type="match status" value="1"/>
</dbReference>
<sequence length="181" mass="20984">MARDKRYNQIYWQSIRRRPAIPMHWRPWLCERGSLTQKLRLACHNQLEVGLLRLTWAQPTRSEAKLLGIPQRQLALIREVHLLGAGVPWVFARSVIPARTLRGPDRRLLLLGNRSLGSLLFKDPAIRRGPLEVCRLQHQQNACWARRSVFQLSHGPLLVCEVFLPSMAEIPYPSLKIDKYV</sequence>
<gene>
    <name evidence="4" type="primary">ubiC</name>
    <name evidence="5" type="ORF">F5I99_18240</name>
</gene>
<comment type="caution">
    <text evidence="4">Lacks conserved residue(s) required for the propagation of feature annotation.</text>
</comment>
<evidence type="ECO:0000256" key="3">
    <source>
        <dbReference type="ARBA" id="ARBA00023239"/>
    </source>
</evidence>
<dbReference type="InterPro" id="IPR007440">
    <property type="entry name" value="Chorismate--pyruvate_lyase"/>
</dbReference>
<evidence type="ECO:0000256" key="4">
    <source>
        <dbReference type="HAMAP-Rule" id="MF_01632"/>
    </source>
</evidence>
<reference evidence="5 6" key="1">
    <citation type="submission" date="2019-09" db="EMBL/GenBank/DDBJ databases">
        <title>Nitrincola iocasae sp. nov., a bacterium isolated from the sediment collected at a cold seep field in South China Sea.</title>
        <authorList>
            <person name="Zhang H."/>
            <person name="Wang H."/>
            <person name="Li C."/>
        </authorList>
    </citation>
    <scope>NUCLEOTIDE SEQUENCE [LARGE SCALE GENOMIC DNA]</scope>
    <source>
        <strain evidence="5 6">KXZD1103</strain>
    </source>
</reference>
<comment type="function">
    <text evidence="4">Removes the pyruvyl group from chorismate, with concomitant aromatization of the ring, to provide 4-hydroxybenzoate (4HB) for the ubiquinone pathway.</text>
</comment>
<dbReference type="HAMAP" id="MF_01632">
    <property type="entry name" value="UbiC"/>
    <property type="match status" value="1"/>
</dbReference>
<dbReference type="EMBL" id="CP044222">
    <property type="protein sequence ID" value="QEW08273.1"/>
    <property type="molecule type" value="Genomic_DNA"/>
</dbReference>
<dbReference type="PANTHER" id="PTHR38683">
    <property type="entry name" value="CHORISMATE PYRUVATE-LYASE"/>
    <property type="match status" value="1"/>
</dbReference>
<comment type="catalytic activity">
    <reaction evidence="4">
        <text>chorismate = 4-hydroxybenzoate + pyruvate</text>
        <dbReference type="Rhea" id="RHEA:16505"/>
        <dbReference type="ChEBI" id="CHEBI:15361"/>
        <dbReference type="ChEBI" id="CHEBI:17879"/>
        <dbReference type="ChEBI" id="CHEBI:29748"/>
        <dbReference type="EC" id="4.1.3.40"/>
    </reaction>
</comment>
<dbReference type="KEGG" id="nik:F5I99_18240"/>
<dbReference type="UniPathway" id="UPA00232"/>
<dbReference type="Proteomes" id="UP000325606">
    <property type="component" value="Chromosome"/>
</dbReference>
<evidence type="ECO:0000313" key="6">
    <source>
        <dbReference type="Proteomes" id="UP000325606"/>
    </source>
</evidence>
<evidence type="ECO:0000256" key="1">
    <source>
        <dbReference type="ARBA" id="ARBA00022490"/>
    </source>
</evidence>
<keyword evidence="3 4" id="KW-0456">Lyase</keyword>
<keyword evidence="6" id="KW-1185">Reference proteome</keyword>
<keyword evidence="4" id="KW-0670">Pyruvate</keyword>
<dbReference type="GO" id="GO:0005829">
    <property type="term" value="C:cytosol"/>
    <property type="evidence" value="ECO:0007669"/>
    <property type="project" value="TreeGrafter"/>
</dbReference>
<feature type="binding site" evidence="4">
    <location>
        <position position="161"/>
    </location>
    <ligand>
        <name>substrate</name>
    </ligand>
</feature>
<protein>
    <recommendedName>
        <fullName evidence="4">Probable chorismate pyruvate-lyase</fullName>
        <shortName evidence="4">CL</shortName>
        <shortName evidence="4">CPL</shortName>
        <ecNumber evidence="4">4.1.3.40</ecNumber>
    </recommendedName>
</protein>
<evidence type="ECO:0000313" key="5">
    <source>
        <dbReference type="EMBL" id="QEW08273.1"/>
    </source>
</evidence>
<dbReference type="PANTHER" id="PTHR38683:SF1">
    <property type="entry name" value="CHORISMATE PYRUVATE-LYASE"/>
    <property type="match status" value="1"/>
</dbReference>
<dbReference type="SUPFAM" id="SSF64288">
    <property type="entry name" value="Chorismate lyase-like"/>
    <property type="match status" value="1"/>
</dbReference>
<dbReference type="EC" id="4.1.3.40" evidence="4"/>
<dbReference type="RefSeq" id="WP_151058529.1">
    <property type="nucleotide sequence ID" value="NZ_CP044222.1"/>
</dbReference>
<organism evidence="5 6">
    <name type="scientific">Nitrincola iocasae</name>
    <dbReference type="NCBI Taxonomy" id="2614693"/>
    <lineage>
        <taxon>Bacteria</taxon>
        <taxon>Pseudomonadati</taxon>
        <taxon>Pseudomonadota</taxon>
        <taxon>Gammaproteobacteria</taxon>
        <taxon>Oceanospirillales</taxon>
        <taxon>Oceanospirillaceae</taxon>
        <taxon>Nitrincola</taxon>
    </lineage>
</organism>
<comment type="subcellular location">
    <subcellularLocation>
        <location evidence="4">Cytoplasm</location>
    </subcellularLocation>
</comment>
<accession>A0A5J6LIR0</accession>
<proteinExistence type="inferred from homology"/>
<feature type="binding site" evidence="4">
    <location>
        <position position="78"/>
    </location>
    <ligand>
        <name>substrate</name>
    </ligand>
</feature>
<dbReference type="Gene3D" id="3.40.1410.10">
    <property type="entry name" value="Chorismate lyase-like"/>
    <property type="match status" value="1"/>
</dbReference>
<comment type="similarity">
    <text evidence="4">Belongs to the UbiC family.</text>
</comment>
<dbReference type="InterPro" id="IPR028978">
    <property type="entry name" value="Chorismate_lyase_/UTRA_dom_sf"/>
</dbReference>
<name>A0A5J6LIR0_9GAMM</name>
<evidence type="ECO:0000256" key="2">
    <source>
        <dbReference type="ARBA" id="ARBA00022688"/>
    </source>
</evidence>
<dbReference type="AlphaFoldDB" id="A0A5J6LIR0"/>
<dbReference type="GO" id="GO:0042866">
    <property type="term" value="P:pyruvate biosynthetic process"/>
    <property type="evidence" value="ECO:0007669"/>
    <property type="project" value="UniProtKB-UniRule"/>
</dbReference>
<dbReference type="GO" id="GO:0006744">
    <property type="term" value="P:ubiquinone biosynthetic process"/>
    <property type="evidence" value="ECO:0007669"/>
    <property type="project" value="UniProtKB-UniRule"/>
</dbReference>
<feature type="binding site" evidence="4">
    <location>
        <position position="116"/>
    </location>
    <ligand>
        <name>substrate</name>
    </ligand>
</feature>
<keyword evidence="1 4" id="KW-0963">Cytoplasm</keyword>